<evidence type="ECO:0000256" key="3">
    <source>
        <dbReference type="ARBA" id="ARBA00022723"/>
    </source>
</evidence>
<feature type="domain" description="Alcohol dehydrogenase-like C-terminal" evidence="6">
    <location>
        <begin position="168"/>
        <end position="283"/>
    </location>
</feature>
<evidence type="ECO:0000313" key="7">
    <source>
        <dbReference type="EMBL" id="MFC3764751.1"/>
    </source>
</evidence>
<organism evidence="7 8">
    <name type="scientific">Tenggerimyces flavus</name>
    <dbReference type="NCBI Taxonomy" id="1708749"/>
    <lineage>
        <taxon>Bacteria</taxon>
        <taxon>Bacillati</taxon>
        <taxon>Actinomycetota</taxon>
        <taxon>Actinomycetes</taxon>
        <taxon>Propionibacteriales</taxon>
        <taxon>Nocardioidaceae</taxon>
        <taxon>Tenggerimyces</taxon>
    </lineage>
</organism>
<reference evidence="8" key="1">
    <citation type="journal article" date="2019" name="Int. J. Syst. Evol. Microbiol.">
        <title>The Global Catalogue of Microorganisms (GCM) 10K type strain sequencing project: providing services to taxonomists for standard genome sequencing and annotation.</title>
        <authorList>
            <consortium name="The Broad Institute Genomics Platform"/>
            <consortium name="The Broad Institute Genome Sequencing Center for Infectious Disease"/>
            <person name="Wu L."/>
            <person name="Ma J."/>
        </authorList>
    </citation>
    <scope>NUCLEOTIDE SEQUENCE [LARGE SCALE GENOMIC DNA]</scope>
    <source>
        <strain evidence="8">CGMCC 4.7241</strain>
    </source>
</reference>
<keyword evidence="3" id="KW-0479">Metal-binding</keyword>
<evidence type="ECO:0000313" key="8">
    <source>
        <dbReference type="Proteomes" id="UP001595699"/>
    </source>
</evidence>
<keyword evidence="8" id="KW-1185">Reference proteome</keyword>
<comment type="similarity">
    <text evidence="2">Belongs to the zinc-containing alcohol dehydrogenase family.</text>
</comment>
<evidence type="ECO:0000256" key="5">
    <source>
        <dbReference type="ARBA" id="ARBA00023002"/>
    </source>
</evidence>
<dbReference type="RefSeq" id="WP_205121599.1">
    <property type="nucleotide sequence ID" value="NZ_JAFBCM010000001.1"/>
</dbReference>
<dbReference type="InterPro" id="IPR036291">
    <property type="entry name" value="NAD(P)-bd_dom_sf"/>
</dbReference>
<dbReference type="EMBL" id="JBHRZH010000033">
    <property type="protein sequence ID" value="MFC3764751.1"/>
    <property type="molecule type" value="Genomic_DNA"/>
</dbReference>
<dbReference type="InterPro" id="IPR013149">
    <property type="entry name" value="ADH-like_C"/>
</dbReference>
<dbReference type="SUPFAM" id="SSF50129">
    <property type="entry name" value="GroES-like"/>
    <property type="match status" value="1"/>
</dbReference>
<keyword evidence="5" id="KW-0560">Oxidoreductase</keyword>
<evidence type="ECO:0000256" key="2">
    <source>
        <dbReference type="ARBA" id="ARBA00008072"/>
    </source>
</evidence>
<comment type="caution">
    <text evidence="7">The sequence shown here is derived from an EMBL/GenBank/DDBJ whole genome shotgun (WGS) entry which is preliminary data.</text>
</comment>
<dbReference type="PANTHER" id="PTHR43350:SF19">
    <property type="entry name" value="D-GULOSIDE 3-DEHYDROGENASE"/>
    <property type="match status" value="1"/>
</dbReference>
<protein>
    <submittedName>
        <fullName evidence="7">Zinc-binding dehydrogenase</fullName>
    </submittedName>
</protein>
<dbReference type="InterPro" id="IPR011032">
    <property type="entry name" value="GroES-like_sf"/>
</dbReference>
<dbReference type="Gene3D" id="3.90.180.10">
    <property type="entry name" value="Medium-chain alcohol dehydrogenases, catalytic domain"/>
    <property type="match status" value="2"/>
</dbReference>
<keyword evidence="4" id="KW-0862">Zinc</keyword>
<dbReference type="Proteomes" id="UP001595699">
    <property type="component" value="Unassembled WGS sequence"/>
</dbReference>
<evidence type="ECO:0000256" key="4">
    <source>
        <dbReference type="ARBA" id="ARBA00022833"/>
    </source>
</evidence>
<accession>A0ABV7YJE7</accession>
<dbReference type="Pfam" id="PF00107">
    <property type="entry name" value="ADH_zinc_N"/>
    <property type="match status" value="1"/>
</dbReference>
<gene>
    <name evidence="7" type="ORF">ACFOUW_28200</name>
</gene>
<dbReference type="PANTHER" id="PTHR43350">
    <property type="entry name" value="NAD-DEPENDENT ALCOHOL DEHYDROGENASE"/>
    <property type="match status" value="1"/>
</dbReference>
<dbReference type="SUPFAM" id="SSF51735">
    <property type="entry name" value="NAD(P)-binding Rossmann-fold domains"/>
    <property type="match status" value="1"/>
</dbReference>
<name>A0ABV7YJE7_9ACTN</name>
<evidence type="ECO:0000259" key="6">
    <source>
        <dbReference type="Pfam" id="PF00107"/>
    </source>
</evidence>
<sequence length="347" mass="36897">MVDESLVMRFDAPGVVSIGSEPEAALGEGEVRLRTLYSGISAGTEMTYYRGTNRYLEQRWDSERRLLVAGEAQFPYPVSNSGYEEVGTIAELGLGVTQVRVGQRVWGTWGHRSSAVVAAEHAAARVLPDDADPLIGVFSHIGAVGLNVVLDADIHVGETVAVFGLGVLGQNVAQLARLNGARVVGVDLIPSRLALARELGADVTLDAREGEVAERIRDLTGARGADVAIEVSGNARALHEAIRATAYSSRVVAAGLVPGDAVGLRLGEEFHLNRVSVVSSQISGVAPALAHRWDRYRLNTTVLGLAIDGRLQLTPLVSHVRPLTDAAAMFDLLDKTPDDALQVVLSF</sequence>
<dbReference type="Gene3D" id="3.40.50.720">
    <property type="entry name" value="NAD(P)-binding Rossmann-like Domain"/>
    <property type="match status" value="1"/>
</dbReference>
<evidence type="ECO:0000256" key="1">
    <source>
        <dbReference type="ARBA" id="ARBA00001947"/>
    </source>
</evidence>
<dbReference type="CDD" id="cd08255">
    <property type="entry name" value="2-desacetyl-2-hydroxyethyl_bacteriochlorophyllide_like"/>
    <property type="match status" value="1"/>
</dbReference>
<proteinExistence type="inferred from homology"/>
<comment type="cofactor">
    <cofactor evidence="1">
        <name>Zn(2+)</name>
        <dbReference type="ChEBI" id="CHEBI:29105"/>
    </cofactor>
</comment>